<gene>
    <name evidence="3" type="ORF">N1032_25215</name>
</gene>
<organism evidence="3 4">
    <name type="scientific">Herbiconiux daphne</name>
    <dbReference type="NCBI Taxonomy" id="2970914"/>
    <lineage>
        <taxon>Bacteria</taxon>
        <taxon>Bacillati</taxon>
        <taxon>Actinomycetota</taxon>
        <taxon>Actinomycetes</taxon>
        <taxon>Micrococcales</taxon>
        <taxon>Microbacteriaceae</taxon>
        <taxon>Herbiconiux</taxon>
    </lineage>
</organism>
<evidence type="ECO:0000256" key="2">
    <source>
        <dbReference type="SAM" id="SignalP"/>
    </source>
</evidence>
<feature type="signal peptide" evidence="2">
    <location>
        <begin position="1"/>
        <end position="18"/>
    </location>
</feature>
<keyword evidence="1 2" id="KW-0732">Signal</keyword>
<dbReference type="Proteomes" id="UP001165586">
    <property type="component" value="Unassembled WGS sequence"/>
</dbReference>
<name>A0ABT2HAR3_9MICO</name>
<dbReference type="SUPFAM" id="SSF56935">
    <property type="entry name" value="Porins"/>
    <property type="match status" value="1"/>
</dbReference>
<dbReference type="PRINTS" id="PR00183">
    <property type="entry name" value="ECOLIPORIN"/>
</dbReference>
<keyword evidence="4" id="KW-1185">Reference proteome</keyword>
<dbReference type="Gene3D" id="2.40.160.10">
    <property type="entry name" value="Porin"/>
    <property type="match status" value="1"/>
</dbReference>
<feature type="chain" id="PRO_5047490356" evidence="2">
    <location>
        <begin position="19"/>
        <end position="87"/>
    </location>
</feature>
<dbReference type="InterPro" id="IPR001897">
    <property type="entry name" value="Porin_gammaproteobac"/>
</dbReference>
<comment type="caution">
    <text evidence="3">The sequence shown here is derived from an EMBL/GenBank/DDBJ whole genome shotgun (WGS) entry which is preliminary data.</text>
</comment>
<evidence type="ECO:0000313" key="3">
    <source>
        <dbReference type="EMBL" id="MCS5737031.1"/>
    </source>
</evidence>
<evidence type="ECO:0000313" key="4">
    <source>
        <dbReference type="Proteomes" id="UP001165586"/>
    </source>
</evidence>
<evidence type="ECO:0000256" key="1">
    <source>
        <dbReference type="ARBA" id="ARBA00022729"/>
    </source>
</evidence>
<dbReference type="InterPro" id="IPR050298">
    <property type="entry name" value="Gram-neg_bact_OMP"/>
</dbReference>
<dbReference type="InterPro" id="IPR023614">
    <property type="entry name" value="Porin_dom_sf"/>
</dbReference>
<dbReference type="EMBL" id="JANLCJ010000355">
    <property type="protein sequence ID" value="MCS5737031.1"/>
    <property type="molecule type" value="Genomic_DNA"/>
</dbReference>
<dbReference type="RefSeq" id="WP_259543321.1">
    <property type="nucleotide sequence ID" value="NZ_JANLCJ010000355.1"/>
</dbReference>
<dbReference type="PANTHER" id="PTHR34501:SF2">
    <property type="entry name" value="OUTER MEMBRANE PORIN F-RELATED"/>
    <property type="match status" value="1"/>
</dbReference>
<accession>A0ABT2HAR3</accession>
<dbReference type="PANTHER" id="PTHR34501">
    <property type="entry name" value="PROTEIN YDDL-RELATED"/>
    <property type="match status" value="1"/>
</dbReference>
<dbReference type="Pfam" id="PF00267">
    <property type="entry name" value="Porin_1"/>
    <property type="match status" value="1"/>
</dbReference>
<protein>
    <submittedName>
        <fullName evidence="3">Porin</fullName>
    </submittedName>
</protein>
<dbReference type="InterPro" id="IPR001702">
    <property type="entry name" value="Porin_Gram-ve"/>
</dbReference>
<feature type="non-terminal residue" evidence="3">
    <location>
        <position position="87"/>
    </location>
</feature>
<proteinExistence type="predicted"/>
<reference evidence="3" key="1">
    <citation type="submission" date="2022-08" db="EMBL/GenBank/DDBJ databases">
        <authorList>
            <person name="Deng Y."/>
            <person name="Han X.-F."/>
            <person name="Zhang Y.-Q."/>
        </authorList>
    </citation>
    <scope>NUCLEOTIDE SEQUENCE</scope>
    <source>
        <strain evidence="3">CPCC 203386</strain>
    </source>
</reference>
<sequence>MKKIAIVVGLSLAGVANAAVVYNEDGMNIDLYGKTEARHQFEKGKDSDGKDDSYFRAGVKARTKLNEQFDAIGQYEGEYDFAKHKSE</sequence>